<dbReference type="OrthoDB" id="2375467at2"/>
<dbReference type="GO" id="GO:0016787">
    <property type="term" value="F:hydrolase activity"/>
    <property type="evidence" value="ECO:0007669"/>
    <property type="project" value="UniProtKB-KW"/>
</dbReference>
<accession>A0A078LYU5</accession>
<evidence type="ECO:0000256" key="3">
    <source>
        <dbReference type="ARBA" id="ARBA00022801"/>
    </source>
</evidence>
<evidence type="ECO:0000313" key="6">
    <source>
        <dbReference type="Proteomes" id="UP000044136"/>
    </source>
</evidence>
<dbReference type="HOGENOM" id="CLU_142825_1_0_9"/>
<dbReference type="Gene3D" id="1.20.120.580">
    <property type="entry name" value="bsu32300-like"/>
    <property type="match status" value="1"/>
</dbReference>
<evidence type="ECO:0008006" key="7">
    <source>
        <dbReference type="Google" id="ProtNLM"/>
    </source>
</evidence>
<dbReference type="AlphaFoldDB" id="A0A078LYU5"/>
<evidence type="ECO:0000256" key="1">
    <source>
        <dbReference type="ARBA" id="ARBA00022649"/>
    </source>
</evidence>
<dbReference type="GO" id="GO:0110001">
    <property type="term" value="C:toxin-antitoxin complex"/>
    <property type="evidence" value="ECO:0007669"/>
    <property type="project" value="InterPro"/>
</dbReference>
<dbReference type="InterPro" id="IPR008201">
    <property type="entry name" value="HepT-like"/>
</dbReference>
<dbReference type="STRING" id="1461582.BN1048_00263"/>
<dbReference type="GO" id="GO:0004540">
    <property type="term" value="F:RNA nuclease activity"/>
    <property type="evidence" value="ECO:0007669"/>
    <property type="project" value="InterPro"/>
</dbReference>
<proteinExistence type="inferred from homology"/>
<dbReference type="EMBL" id="CCSE01000001">
    <property type="protein sequence ID" value="CDZ99140.1"/>
    <property type="molecule type" value="Genomic_DNA"/>
</dbReference>
<dbReference type="InterPro" id="IPR052379">
    <property type="entry name" value="Type_VII_TA_RNase"/>
</dbReference>
<protein>
    <recommendedName>
        <fullName evidence="7">DUF86 domain-containing protein</fullName>
    </recommendedName>
</protein>
<dbReference type="Pfam" id="PF01934">
    <property type="entry name" value="HepT-like"/>
    <property type="match status" value="1"/>
</dbReference>
<name>A0A078LYU5_9STAP</name>
<sequence>MYFVDKNLLNTRLDYIEGLAETIDTGNELALERACHMLIEATVDVGNMIIDAFILRDPGNYQDVMDILAQEKVIDAEDAEKFKSTFVWRKELTRNYQSIKHEAMRAEFKKNISAYKNFKASIEHFYKNDPQAVTAFSGESDV</sequence>
<evidence type="ECO:0000313" key="5">
    <source>
        <dbReference type="EMBL" id="CDZ99140.1"/>
    </source>
</evidence>
<dbReference type="Proteomes" id="UP000044136">
    <property type="component" value="Unassembled WGS sequence"/>
</dbReference>
<keyword evidence="6" id="KW-1185">Reference proteome</keyword>
<evidence type="ECO:0000256" key="2">
    <source>
        <dbReference type="ARBA" id="ARBA00022722"/>
    </source>
</evidence>
<dbReference type="PANTHER" id="PTHR33397:SF5">
    <property type="entry name" value="RNASE YUTE-RELATED"/>
    <property type="match status" value="1"/>
</dbReference>
<reference evidence="5 6" key="1">
    <citation type="submission" date="2014-07" db="EMBL/GenBank/DDBJ databases">
        <authorList>
            <person name="Urmite Genomes Urmite Genomes"/>
        </authorList>
    </citation>
    <scope>NUCLEOTIDE SEQUENCE [LARGE SCALE GENOMIC DNA]</scope>
    <source>
        <strain evidence="5 6">13MG44_air</strain>
    </source>
</reference>
<organism evidence="5 6">
    <name type="scientific">Jeotgalicoccus saudimassiliensis</name>
    <dbReference type="NCBI Taxonomy" id="1461582"/>
    <lineage>
        <taxon>Bacteria</taxon>
        <taxon>Bacillati</taxon>
        <taxon>Bacillota</taxon>
        <taxon>Bacilli</taxon>
        <taxon>Bacillales</taxon>
        <taxon>Staphylococcaceae</taxon>
        <taxon>Jeotgalicoccus</taxon>
    </lineage>
</organism>
<comment type="similarity">
    <text evidence="4">Belongs to the HepT RNase toxin family.</text>
</comment>
<evidence type="ECO:0000256" key="4">
    <source>
        <dbReference type="ARBA" id="ARBA00024207"/>
    </source>
</evidence>
<keyword evidence="1" id="KW-1277">Toxin-antitoxin system</keyword>
<keyword evidence="2" id="KW-0540">Nuclease</keyword>
<dbReference type="PANTHER" id="PTHR33397">
    <property type="entry name" value="UPF0331 PROTEIN YUTE"/>
    <property type="match status" value="1"/>
</dbReference>
<dbReference type="RefSeq" id="WP_035807613.1">
    <property type="nucleotide sequence ID" value="NZ_CCSE01000001.1"/>
</dbReference>
<dbReference type="InterPro" id="IPR037038">
    <property type="entry name" value="HepT-like_sf"/>
</dbReference>
<keyword evidence="3" id="KW-0378">Hydrolase</keyword>
<dbReference type="eggNOG" id="COG2445">
    <property type="taxonomic scope" value="Bacteria"/>
</dbReference>
<gene>
    <name evidence="5" type="ORF">BN1048_00263</name>
</gene>